<proteinExistence type="predicted"/>
<evidence type="ECO:0000313" key="2">
    <source>
        <dbReference type="Proteomes" id="UP000075304"/>
    </source>
</evidence>
<dbReference type="AlphaFoldDB" id="A0A150KG86"/>
<organism evidence="1 2">
    <name type="scientific">Heyndrickxia coagulans</name>
    <name type="common">Weizmannia coagulans</name>
    <dbReference type="NCBI Taxonomy" id="1398"/>
    <lineage>
        <taxon>Bacteria</taxon>
        <taxon>Bacillati</taxon>
        <taxon>Bacillota</taxon>
        <taxon>Bacilli</taxon>
        <taxon>Bacillales</taxon>
        <taxon>Bacillaceae</taxon>
        <taxon>Heyndrickxia</taxon>
    </lineage>
</organism>
<dbReference type="EMBL" id="LQYI01000034">
    <property type="protein sequence ID" value="KYC71274.1"/>
    <property type="molecule type" value="Genomic_DNA"/>
</dbReference>
<evidence type="ECO:0000313" key="1">
    <source>
        <dbReference type="EMBL" id="KYC71274.1"/>
    </source>
</evidence>
<accession>A0A150KG86</accession>
<dbReference type="PATRIC" id="fig|1398.25.peg.2181"/>
<dbReference type="Proteomes" id="UP000075304">
    <property type="component" value="Unassembled WGS sequence"/>
</dbReference>
<sequence>MEDKLRSLALFLTFLEGGLSFLDHPHGRPDHHAHTKFILGGMKNGSY</sequence>
<name>A0A150KG86_HEYCO</name>
<protein>
    <submittedName>
        <fullName evidence="1">Uncharacterized protein</fullName>
    </submittedName>
</protein>
<gene>
    <name evidence="1" type="ORF">B4099_1878</name>
</gene>
<reference evidence="1 2" key="1">
    <citation type="submission" date="2016-01" db="EMBL/GenBank/DDBJ databases">
        <title>Genome Sequences of Twelve Sporeforming Bacillus Species Isolated from Foods.</title>
        <authorList>
            <person name="Berendsen E.M."/>
            <person name="Wells-Bennik M.H."/>
            <person name="Krawcyk A.O."/>
            <person name="De Jong A."/>
            <person name="Holsappel S."/>
            <person name="Eijlander R.T."/>
            <person name="Kuipers O.P."/>
        </authorList>
    </citation>
    <scope>NUCLEOTIDE SEQUENCE [LARGE SCALE GENOMIC DNA]</scope>
    <source>
        <strain evidence="1 2">B4099</strain>
    </source>
</reference>
<comment type="caution">
    <text evidence="1">The sequence shown here is derived from an EMBL/GenBank/DDBJ whole genome shotgun (WGS) entry which is preliminary data.</text>
</comment>